<protein>
    <submittedName>
        <fullName evidence="1">Uncharacterized protein</fullName>
    </submittedName>
</protein>
<organism evidence="1 2">
    <name type="scientific">Halocaridina rubra</name>
    <name type="common">Hawaiian red shrimp</name>
    <dbReference type="NCBI Taxonomy" id="373956"/>
    <lineage>
        <taxon>Eukaryota</taxon>
        <taxon>Metazoa</taxon>
        <taxon>Ecdysozoa</taxon>
        <taxon>Arthropoda</taxon>
        <taxon>Crustacea</taxon>
        <taxon>Multicrustacea</taxon>
        <taxon>Malacostraca</taxon>
        <taxon>Eumalacostraca</taxon>
        <taxon>Eucarida</taxon>
        <taxon>Decapoda</taxon>
        <taxon>Pleocyemata</taxon>
        <taxon>Caridea</taxon>
        <taxon>Atyoidea</taxon>
        <taxon>Atyidae</taxon>
        <taxon>Halocaridina</taxon>
    </lineage>
</organism>
<evidence type="ECO:0000313" key="1">
    <source>
        <dbReference type="EMBL" id="KAK7075963.1"/>
    </source>
</evidence>
<dbReference type="EMBL" id="JAXCGZ010009954">
    <property type="protein sequence ID" value="KAK7075963.1"/>
    <property type="molecule type" value="Genomic_DNA"/>
</dbReference>
<keyword evidence="2" id="KW-1185">Reference proteome</keyword>
<sequence>MYPAVQVTDSIPKVALLLDIGAIVGCLNYGHSCLGAHGKRASWNPSVKLPPSSANQPTALSQPLLSFLFDAVNSHPEILAGLQHTRENKAVQTSNPYLHDVRYSKRRMRKLHNNLGNEETADKLIMPEAIVGVMGNRLSGRDFWMNDRLDDDSDTLYAINGEDYTDERVRRSIVEKGPVDVDGRTDFDVENERMREMTKDHHKEKEDRSDLQLYAVSFQAQANIKLDEPDLVL</sequence>
<gene>
    <name evidence="1" type="ORF">SK128_028302</name>
</gene>
<dbReference type="AlphaFoldDB" id="A0AAN8X7M3"/>
<accession>A0AAN8X7M3</accession>
<evidence type="ECO:0000313" key="2">
    <source>
        <dbReference type="Proteomes" id="UP001381693"/>
    </source>
</evidence>
<proteinExistence type="predicted"/>
<comment type="caution">
    <text evidence="1">The sequence shown here is derived from an EMBL/GenBank/DDBJ whole genome shotgun (WGS) entry which is preliminary data.</text>
</comment>
<dbReference type="Proteomes" id="UP001381693">
    <property type="component" value="Unassembled WGS sequence"/>
</dbReference>
<name>A0AAN8X7M3_HALRR</name>
<reference evidence="1 2" key="1">
    <citation type="submission" date="2023-11" db="EMBL/GenBank/DDBJ databases">
        <title>Halocaridina rubra genome assembly.</title>
        <authorList>
            <person name="Smith C."/>
        </authorList>
    </citation>
    <scope>NUCLEOTIDE SEQUENCE [LARGE SCALE GENOMIC DNA]</scope>
    <source>
        <strain evidence="1">EP-1</strain>
        <tissue evidence="1">Whole</tissue>
    </source>
</reference>